<proteinExistence type="predicted"/>
<keyword evidence="1" id="KW-0472">Membrane</keyword>
<sequence>MAMNGVIRFGYPVIFGILLIAAIIEPLTFLLKMCISAWLTAQFNEHHNNSSASEQTRVRYILFCSIWTVVFGGAYFITFLLAVTGIITSIASHSLFLFVTWVLWLAAAAAITSTVGGALNCKIEPVFFYCEHLNALEGFAWLIFVLLTIILIIVLARGTISARRGDGYRGPLLDV</sequence>
<keyword evidence="1" id="KW-1133">Transmembrane helix</keyword>
<organism evidence="2 3">
    <name type="scientific">Gymnopilus dilepis</name>
    <dbReference type="NCBI Taxonomy" id="231916"/>
    <lineage>
        <taxon>Eukaryota</taxon>
        <taxon>Fungi</taxon>
        <taxon>Dikarya</taxon>
        <taxon>Basidiomycota</taxon>
        <taxon>Agaricomycotina</taxon>
        <taxon>Agaricomycetes</taxon>
        <taxon>Agaricomycetidae</taxon>
        <taxon>Agaricales</taxon>
        <taxon>Agaricineae</taxon>
        <taxon>Hymenogastraceae</taxon>
        <taxon>Gymnopilus</taxon>
    </lineage>
</organism>
<feature type="transmembrane region" description="Helical" evidence="1">
    <location>
        <begin position="95"/>
        <end position="119"/>
    </location>
</feature>
<feature type="transmembrane region" description="Helical" evidence="1">
    <location>
        <begin position="139"/>
        <end position="160"/>
    </location>
</feature>
<accession>A0A409WA03</accession>
<dbReference type="InParanoid" id="A0A409WA03"/>
<dbReference type="AlphaFoldDB" id="A0A409WA03"/>
<evidence type="ECO:0008006" key="4">
    <source>
        <dbReference type="Google" id="ProtNLM"/>
    </source>
</evidence>
<dbReference type="STRING" id="231916.A0A409WA03"/>
<protein>
    <recommendedName>
        <fullName evidence="4">MARVEL domain-containing protein</fullName>
    </recommendedName>
</protein>
<dbReference type="OrthoDB" id="2117453at2759"/>
<feature type="transmembrane region" description="Helical" evidence="1">
    <location>
        <begin position="60"/>
        <end position="83"/>
    </location>
</feature>
<keyword evidence="1" id="KW-0812">Transmembrane</keyword>
<evidence type="ECO:0000313" key="3">
    <source>
        <dbReference type="Proteomes" id="UP000284706"/>
    </source>
</evidence>
<dbReference type="EMBL" id="NHYE01005268">
    <property type="protein sequence ID" value="PPQ75347.1"/>
    <property type="molecule type" value="Genomic_DNA"/>
</dbReference>
<comment type="caution">
    <text evidence="2">The sequence shown here is derived from an EMBL/GenBank/DDBJ whole genome shotgun (WGS) entry which is preliminary data.</text>
</comment>
<evidence type="ECO:0000313" key="2">
    <source>
        <dbReference type="EMBL" id="PPQ75347.1"/>
    </source>
</evidence>
<keyword evidence="3" id="KW-1185">Reference proteome</keyword>
<gene>
    <name evidence="2" type="ORF">CVT26_015153</name>
</gene>
<reference evidence="2 3" key="1">
    <citation type="journal article" date="2018" name="Evol. Lett.">
        <title>Horizontal gene cluster transfer increased hallucinogenic mushroom diversity.</title>
        <authorList>
            <person name="Reynolds H.T."/>
            <person name="Vijayakumar V."/>
            <person name="Gluck-Thaler E."/>
            <person name="Korotkin H.B."/>
            <person name="Matheny P.B."/>
            <person name="Slot J.C."/>
        </authorList>
    </citation>
    <scope>NUCLEOTIDE SEQUENCE [LARGE SCALE GENOMIC DNA]</scope>
    <source>
        <strain evidence="2 3">SRW20</strain>
    </source>
</reference>
<name>A0A409WA03_9AGAR</name>
<feature type="transmembrane region" description="Helical" evidence="1">
    <location>
        <begin position="12"/>
        <end position="40"/>
    </location>
</feature>
<dbReference type="Proteomes" id="UP000284706">
    <property type="component" value="Unassembled WGS sequence"/>
</dbReference>
<evidence type="ECO:0000256" key="1">
    <source>
        <dbReference type="SAM" id="Phobius"/>
    </source>
</evidence>